<proteinExistence type="predicted"/>
<reference evidence="2 3" key="1">
    <citation type="journal article" date="2021" name="Elife">
        <title>Chloroplast acquisition without the gene transfer in kleptoplastic sea slugs, Plakobranchus ocellatus.</title>
        <authorList>
            <person name="Maeda T."/>
            <person name="Takahashi S."/>
            <person name="Yoshida T."/>
            <person name="Shimamura S."/>
            <person name="Takaki Y."/>
            <person name="Nagai Y."/>
            <person name="Toyoda A."/>
            <person name="Suzuki Y."/>
            <person name="Arimoto A."/>
            <person name="Ishii H."/>
            <person name="Satoh N."/>
            <person name="Nishiyama T."/>
            <person name="Hasebe M."/>
            <person name="Maruyama T."/>
            <person name="Minagawa J."/>
            <person name="Obokata J."/>
            <person name="Shigenobu S."/>
        </authorList>
    </citation>
    <scope>NUCLEOTIDE SEQUENCE [LARGE SCALE GENOMIC DNA]</scope>
</reference>
<organism evidence="2 3">
    <name type="scientific">Plakobranchus ocellatus</name>
    <dbReference type="NCBI Taxonomy" id="259542"/>
    <lineage>
        <taxon>Eukaryota</taxon>
        <taxon>Metazoa</taxon>
        <taxon>Spiralia</taxon>
        <taxon>Lophotrochozoa</taxon>
        <taxon>Mollusca</taxon>
        <taxon>Gastropoda</taxon>
        <taxon>Heterobranchia</taxon>
        <taxon>Euthyneura</taxon>
        <taxon>Panpulmonata</taxon>
        <taxon>Sacoglossa</taxon>
        <taxon>Placobranchoidea</taxon>
        <taxon>Plakobranchidae</taxon>
        <taxon>Plakobranchus</taxon>
    </lineage>
</organism>
<evidence type="ECO:0000256" key="1">
    <source>
        <dbReference type="SAM" id="MobiDB-lite"/>
    </source>
</evidence>
<gene>
    <name evidence="2" type="ORF">PoB_000973800</name>
</gene>
<dbReference type="AlphaFoldDB" id="A0AAV3YLK3"/>
<comment type="caution">
    <text evidence="2">The sequence shown here is derived from an EMBL/GenBank/DDBJ whole genome shotgun (WGS) entry which is preliminary data.</text>
</comment>
<evidence type="ECO:0000313" key="2">
    <source>
        <dbReference type="EMBL" id="GFN83232.1"/>
    </source>
</evidence>
<name>A0AAV3YLK3_9GAST</name>
<keyword evidence="3" id="KW-1185">Reference proteome</keyword>
<feature type="region of interest" description="Disordered" evidence="1">
    <location>
        <begin position="80"/>
        <end position="168"/>
    </location>
</feature>
<evidence type="ECO:0000313" key="3">
    <source>
        <dbReference type="Proteomes" id="UP000735302"/>
    </source>
</evidence>
<dbReference type="Proteomes" id="UP000735302">
    <property type="component" value="Unassembled WGS sequence"/>
</dbReference>
<feature type="compositionally biased region" description="Basic and acidic residues" evidence="1">
    <location>
        <begin position="151"/>
        <end position="168"/>
    </location>
</feature>
<protein>
    <submittedName>
        <fullName evidence="2">Uncharacterized protein</fullName>
    </submittedName>
</protein>
<feature type="compositionally biased region" description="Polar residues" evidence="1">
    <location>
        <begin position="109"/>
        <end position="121"/>
    </location>
</feature>
<accession>A0AAV3YLK3</accession>
<sequence>MINRTLLPQVTPDQGNTTKQCSYCSEADHFTAQLELDNISSTLVNLKFKELEIFVPVKSPSSASRSQTFLSPRRVGVLTDRSNQFRKHRGGQQSVAKKQKDKVKVELTPKSTPSSARNTSRAARDANEQSMIGTNREPCSPAIWTPASIHSYREESKSHTDKTRGEPG</sequence>
<dbReference type="EMBL" id="BLXT01001120">
    <property type="protein sequence ID" value="GFN83232.1"/>
    <property type="molecule type" value="Genomic_DNA"/>
</dbReference>